<keyword evidence="9" id="KW-0175">Coiled coil</keyword>
<evidence type="ECO:0000256" key="9">
    <source>
        <dbReference type="SAM" id="Coils"/>
    </source>
</evidence>
<feature type="region of interest" description="Disordered" evidence="10">
    <location>
        <begin position="708"/>
        <end position="728"/>
    </location>
</feature>
<evidence type="ECO:0000256" key="6">
    <source>
        <dbReference type="ARBA" id="ARBA00023055"/>
    </source>
</evidence>
<comment type="subcellular location">
    <subcellularLocation>
        <location evidence="1">Endoplasmic reticulum membrane</location>
    </subcellularLocation>
</comment>
<feature type="compositionally biased region" description="Polar residues" evidence="10">
    <location>
        <begin position="189"/>
        <end position="216"/>
    </location>
</feature>
<keyword evidence="6" id="KW-0445">Lipid transport</keyword>
<comment type="caution">
    <text evidence="12">The sequence shown here is derived from an EMBL/GenBank/DDBJ whole genome shotgun (WGS) entry which is preliminary data.</text>
</comment>
<feature type="compositionally biased region" description="Basic and acidic residues" evidence="10">
    <location>
        <begin position="157"/>
        <end position="170"/>
    </location>
</feature>
<feature type="compositionally biased region" description="Polar residues" evidence="10">
    <location>
        <begin position="43"/>
        <end position="52"/>
    </location>
</feature>
<feature type="compositionally biased region" description="Basic and acidic residues" evidence="10">
    <location>
        <begin position="523"/>
        <end position="543"/>
    </location>
</feature>
<dbReference type="PANTHER" id="PTHR13466:SF0">
    <property type="entry name" value="SMP-LTD DOMAIN-CONTAINING PROTEIN"/>
    <property type="match status" value="1"/>
</dbReference>
<feature type="region of interest" description="Disordered" evidence="10">
    <location>
        <begin position="523"/>
        <end position="608"/>
    </location>
</feature>
<evidence type="ECO:0000256" key="8">
    <source>
        <dbReference type="ARBA" id="ARBA00023136"/>
    </source>
</evidence>
<dbReference type="GO" id="GO:0006869">
    <property type="term" value="P:lipid transport"/>
    <property type="evidence" value="ECO:0007669"/>
    <property type="project" value="UniProtKB-KW"/>
</dbReference>
<feature type="compositionally biased region" description="Polar residues" evidence="10">
    <location>
        <begin position="594"/>
        <end position="603"/>
    </location>
</feature>
<keyword evidence="14" id="KW-1185">Reference proteome</keyword>
<feature type="compositionally biased region" description="Basic and acidic residues" evidence="10">
    <location>
        <begin position="66"/>
        <end position="101"/>
    </location>
</feature>
<feature type="compositionally biased region" description="Basic residues" evidence="10">
    <location>
        <begin position="553"/>
        <end position="563"/>
    </location>
</feature>
<feature type="compositionally biased region" description="Basic and acidic residues" evidence="10">
    <location>
        <begin position="564"/>
        <end position="579"/>
    </location>
</feature>
<feature type="compositionally biased region" description="Basic and acidic residues" evidence="10">
    <location>
        <begin position="280"/>
        <end position="290"/>
    </location>
</feature>
<keyword evidence="8" id="KW-0472">Membrane</keyword>
<dbReference type="EMBL" id="JBEUOH010000006">
    <property type="protein sequence ID" value="KAL0892910.1"/>
    <property type="molecule type" value="Genomic_DNA"/>
</dbReference>
<evidence type="ECO:0000256" key="4">
    <source>
        <dbReference type="ARBA" id="ARBA00022824"/>
    </source>
</evidence>
<evidence type="ECO:0000256" key="1">
    <source>
        <dbReference type="ARBA" id="ARBA00004586"/>
    </source>
</evidence>
<evidence type="ECO:0000256" key="7">
    <source>
        <dbReference type="ARBA" id="ARBA00023121"/>
    </source>
</evidence>
<feature type="compositionally biased region" description="Basic and acidic residues" evidence="10">
    <location>
        <begin position="716"/>
        <end position="728"/>
    </location>
</feature>
<proteinExistence type="predicted"/>
<keyword evidence="3" id="KW-0812">Transmembrane</keyword>
<dbReference type="GO" id="GO:0005789">
    <property type="term" value="C:endoplasmic reticulum membrane"/>
    <property type="evidence" value="ECO:0007669"/>
    <property type="project" value="UniProtKB-SubCell"/>
</dbReference>
<feature type="region of interest" description="Disordered" evidence="10">
    <location>
        <begin position="270"/>
        <end position="318"/>
    </location>
</feature>
<dbReference type="EMBL" id="JBEDNZ010000006">
    <property type="protein sequence ID" value="KAL0841112.1"/>
    <property type="molecule type" value="Genomic_DNA"/>
</dbReference>
<dbReference type="PROSITE" id="PS51847">
    <property type="entry name" value="SMP"/>
    <property type="match status" value="1"/>
</dbReference>
<name>A0ABD0TCI4_LOXSC</name>
<dbReference type="GO" id="GO:0008289">
    <property type="term" value="F:lipid binding"/>
    <property type="evidence" value="ECO:0007669"/>
    <property type="project" value="UniProtKB-KW"/>
</dbReference>
<feature type="region of interest" description="Disordered" evidence="10">
    <location>
        <begin position="157"/>
        <end position="244"/>
    </location>
</feature>
<evidence type="ECO:0000313" key="15">
    <source>
        <dbReference type="Proteomes" id="UP001549921"/>
    </source>
</evidence>
<keyword evidence="7" id="KW-0446">Lipid-binding</keyword>
<feature type="compositionally biased region" description="Polar residues" evidence="10">
    <location>
        <begin position="979"/>
        <end position="992"/>
    </location>
</feature>
<evidence type="ECO:0000256" key="5">
    <source>
        <dbReference type="ARBA" id="ARBA00022989"/>
    </source>
</evidence>
<keyword evidence="5" id="KW-1133">Transmembrane helix</keyword>
<evidence type="ECO:0000313" key="13">
    <source>
        <dbReference type="EMBL" id="KAL0892910.1"/>
    </source>
</evidence>
<dbReference type="AlphaFoldDB" id="A0ABD0TCI4"/>
<dbReference type="InterPro" id="IPR031468">
    <property type="entry name" value="SMP_LBD"/>
</dbReference>
<keyword evidence="2" id="KW-0813">Transport</keyword>
<sequence>MEISGSGKPGNTSLSFRYNANNEALEELYNVCEDDPPTPQCDLPQSSQSENASPKRGDKTSSIIDKYFKSMRDKPADKEKLIEKPIEKAEDAKPVDSKQSEEGVIPPKEVSSSPMKEYFNRLGKRSSSEVEVKESNETWKIFHDFKFKIAQAVEDMKTRSVEETKEKSVPRENSTSDSEENSAVKDSDQQSVGDTDNQVSSLDSSMQNLSEVTQPLTAKATEKEFVFPADSKNYSDSSDDTHKNIGADVRDLVVDSNMMEVESGVEALEDTLDGFNYDNNTEKDTPRDSAQDPFPTPQTVLPSNFGLPPSKSNLHKSEEPEKPKTYFFNLTMYIFTFLLFINFCFFPNASVWNGFILGLFCFYLASEAKSWVLDNYFSDAETSKVAFLTLKRSSAMPPTYTIPSVKEHRPLKKYEGWINHYRFPDYDPYTYHINQTTTAFMKLEGCNLRISYTRTKIAKRALWDEKIDNVIFYQHRLYNLTGARILLLPKGLVKRRQWSKKYPICIILNEKEKIQVLEKENMDADKKSEATGKKSKEQQHEVESTETNTSPEKKRKFVWRRREKSISHSDGETGKEGLRHRLVRKMHRDKKADSTTTCSTETEAQSEKNVLEESLFHDAEMDLTTKSATSTTKDEEEDLDETELTRLKEFLEEAEQDAGADGAVDGEWSVHVKRTTDKHSHLFLFARTGRDKHEWYRRLNTAVSEAYAASADSSPAEEKSSSDPAADNKDGIEMAVYKLSEKETVAFAKSANKGSEPIPEGVSIAATSQRMQADMESYEKTFWPYLLKILQQQKLPPPKCECRMLPAEVTWVNTLMARLIYDVMRDPLIIARLQNRIQRKLNTLKLPSFMSPLVVTELSLSGACPLVERVAAPAWDERGVWLDADLRYDGGAYIALQTQLNLMKLKEKNVTLEDRFLTAENLIENEMNTPETGGIFSESQLRKRKPAIYDSDVEDSAESSSDDESPPVQPVDSGVNLPVQESTSNAADPSGSSKKKFLKMVDKIATNKYFQQVTDYKYVKRAMEGLSNTDIKLQLEIHGLEGRLAFNLPPPPHDRVWIGFRTNPQLVLKARPALGARTLRFAHISNWIEQKLSKEFEKVLVLPNMEDIIVDVMTPTPVDSE</sequence>
<feature type="compositionally biased region" description="Basic residues" evidence="10">
    <location>
        <begin position="580"/>
        <end position="589"/>
    </location>
</feature>
<dbReference type="CDD" id="cd21675">
    <property type="entry name" value="SMP_TEX2"/>
    <property type="match status" value="1"/>
</dbReference>
<dbReference type="Proteomes" id="UP001549920">
    <property type="component" value="Unassembled WGS sequence"/>
</dbReference>
<gene>
    <name evidence="13" type="ORF">ABMA27_014589</name>
    <name evidence="12" type="ORF">ABMA28_014869</name>
</gene>
<evidence type="ECO:0000256" key="3">
    <source>
        <dbReference type="ARBA" id="ARBA00022692"/>
    </source>
</evidence>
<reference evidence="14 15" key="1">
    <citation type="submission" date="2024-06" db="EMBL/GenBank/DDBJ databases">
        <title>A chromosome-level genome assembly of beet webworm, Loxostege sticticalis.</title>
        <authorList>
            <person name="Zhang Y."/>
        </authorList>
    </citation>
    <scope>NUCLEOTIDE SEQUENCE [LARGE SCALE GENOMIC DNA]</scope>
    <source>
        <strain evidence="13">AQ026</strain>
        <strain evidence="12">AQ028</strain>
        <tissue evidence="12">Male pupae</tissue>
        <tissue evidence="13">Whole body</tissue>
    </source>
</reference>
<organism evidence="12 15">
    <name type="scientific">Loxostege sticticalis</name>
    <name type="common">Beet webworm moth</name>
    <dbReference type="NCBI Taxonomy" id="481309"/>
    <lineage>
        <taxon>Eukaryota</taxon>
        <taxon>Metazoa</taxon>
        <taxon>Ecdysozoa</taxon>
        <taxon>Arthropoda</taxon>
        <taxon>Hexapoda</taxon>
        <taxon>Insecta</taxon>
        <taxon>Pterygota</taxon>
        <taxon>Neoptera</taxon>
        <taxon>Endopterygota</taxon>
        <taxon>Lepidoptera</taxon>
        <taxon>Glossata</taxon>
        <taxon>Ditrysia</taxon>
        <taxon>Pyraloidea</taxon>
        <taxon>Crambidae</taxon>
        <taxon>Pyraustinae</taxon>
        <taxon>Loxostege</taxon>
    </lineage>
</organism>
<evidence type="ECO:0000313" key="12">
    <source>
        <dbReference type="EMBL" id="KAL0841112.1"/>
    </source>
</evidence>
<dbReference type="PANTHER" id="PTHR13466">
    <property type="entry name" value="TEX2 PROTEIN-RELATED"/>
    <property type="match status" value="1"/>
</dbReference>
<evidence type="ECO:0000256" key="10">
    <source>
        <dbReference type="SAM" id="MobiDB-lite"/>
    </source>
</evidence>
<protein>
    <recommendedName>
        <fullName evidence="11">SMP-LTD domain-containing protein</fullName>
    </recommendedName>
</protein>
<evidence type="ECO:0000256" key="2">
    <source>
        <dbReference type="ARBA" id="ARBA00022448"/>
    </source>
</evidence>
<evidence type="ECO:0000313" key="14">
    <source>
        <dbReference type="Proteomes" id="UP001549920"/>
    </source>
</evidence>
<feature type="region of interest" description="Disordered" evidence="10">
    <location>
        <begin position="29"/>
        <end position="116"/>
    </location>
</feature>
<feature type="domain" description="SMP-LTD" evidence="11">
    <location>
        <begin position="805"/>
        <end position="1111"/>
    </location>
</feature>
<feature type="compositionally biased region" description="Acidic residues" evidence="10">
    <location>
        <begin position="951"/>
        <end position="965"/>
    </location>
</feature>
<evidence type="ECO:0000259" key="11">
    <source>
        <dbReference type="PROSITE" id="PS51847"/>
    </source>
</evidence>
<dbReference type="Proteomes" id="UP001549921">
    <property type="component" value="Unassembled WGS sequence"/>
</dbReference>
<feature type="region of interest" description="Disordered" evidence="10">
    <location>
        <begin position="951"/>
        <end position="993"/>
    </location>
</feature>
<feature type="coiled-coil region" evidence="9">
    <location>
        <begin position="895"/>
        <end position="922"/>
    </location>
</feature>
<keyword evidence="4" id="KW-0256">Endoplasmic reticulum</keyword>
<accession>A0ABD0TCI4</accession>